<evidence type="ECO:0000256" key="3">
    <source>
        <dbReference type="ARBA" id="ARBA00022741"/>
    </source>
</evidence>
<feature type="transmembrane region" description="Helical" evidence="7">
    <location>
        <begin position="21"/>
        <end position="40"/>
    </location>
</feature>
<dbReference type="InterPro" id="IPR036640">
    <property type="entry name" value="ABC1_TM_sf"/>
</dbReference>
<comment type="subcellular location">
    <subcellularLocation>
        <location evidence="1">Membrane</location>
        <topology evidence="1">Multi-pass membrane protein</topology>
    </subcellularLocation>
</comment>
<name>A0A0N4U0P5_DRAME</name>
<keyword evidence="4" id="KW-0067">ATP-binding</keyword>
<organism evidence="10 11">
    <name type="scientific">Dracunculus medinensis</name>
    <name type="common">Guinea worm</name>
    <dbReference type="NCBI Taxonomy" id="318479"/>
    <lineage>
        <taxon>Eukaryota</taxon>
        <taxon>Metazoa</taxon>
        <taxon>Ecdysozoa</taxon>
        <taxon>Nematoda</taxon>
        <taxon>Chromadorea</taxon>
        <taxon>Rhabditida</taxon>
        <taxon>Spirurina</taxon>
        <taxon>Dracunculoidea</taxon>
        <taxon>Dracunculidae</taxon>
        <taxon>Dracunculus</taxon>
    </lineage>
</organism>
<dbReference type="CDD" id="cd18573">
    <property type="entry name" value="ABC_6TM_ABCB10_like"/>
    <property type="match status" value="1"/>
</dbReference>
<dbReference type="PROSITE" id="PS50929">
    <property type="entry name" value="ABC_TM1F"/>
    <property type="match status" value="1"/>
</dbReference>
<dbReference type="InterPro" id="IPR017871">
    <property type="entry name" value="ABC_transporter-like_CS"/>
</dbReference>
<dbReference type="SUPFAM" id="SSF52540">
    <property type="entry name" value="P-loop containing nucleoside triphosphate hydrolases"/>
    <property type="match status" value="1"/>
</dbReference>
<dbReference type="Gene3D" id="3.40.50.300">
    <property type="entry name" value="P-loop containing nucleotide triphosphate hydrolases"/>
    <property type="match status" value="1"/>
</dbReference>
<dbReference type="AlphaFoldDB" id="A0A0N4U0P5"/>
<dbReference type="FunFam" id="3.40.50.300:FF:000218">
    <property type="entry name" value="Multidrug ABC transporter ATP-binding protein"/>
    <property type="match status" value="1"/>
</dbReference>
<feature type="domain" description="ABC transmembrane type-1" evidence="9">
    <location>
        <begin position="24"/>
        <end position="318"/>
    </location>
</feature>
<protein>
    <submittedName>
        <fullName evidence="11">ABC transporter</fullName>
    </submittedName>
</protein>
<keyword evidence="5 7" id="KW-1133">Transmembrane helix</keyword>
<keyword evidence="6 7" id="KW-0472">Membrane</keyword>
<dbReference type="PANTHER" id="PTHR43394">
    <property type="entry name" value="ATP-DEPENDENT PERMEASE MDL1, MITOCHONDRIAL"/>
    <property type="match status" value="1"/>
</dbReference>
<evidence type="ECO:0000256" key="4">
    <source>
        <dbReference type="ARBA" id="ARBA00022840"/>
    </source>
</evidence>
<sequence length="590" mass="65338">LRDATWKDLRSIFALAYPYKGRIFLGLLFLGISSTIFLFVPRVLGQLIDELNEDQTKKVRIDDFTLKLAKYFKAHPLALIGVFFIGAAAICGRTYCMHTAGQLVINDLRAKVFKSILCQDMGFFNKNKVGEIVSRLSTDAFIVGNSVSMNLTEGARALVTCAGSAALLIYTSPQLCKVTTFVIPLIVGSFAIFGKLQRKYTVQMQQAVADANQVATERLSNINTVRMLVAESREFDSYKKKIYELWLVSRREGLARGIMFGGYQFTGYLALLIVVYYGSMLISQGLLTYGELSSFALYAILCAASIANTSVFYTELMKGLGASSRLFELRNRIPAIPLSGGVKKEGITKGIYFKQVGFAYPDRPKIFHDLSFHIPAGKVTAVVGPSGSGKSTIAFLLLRLYDPTDGCIMIDDTPLKEIDPSFWRRQIGTVGQEPVLFSTSLRDNIVYIQEVTIQSNAIEFINEFPDGLQTMVGEQGATMLSGGQKQRIAIARALINNPCMLILDEATSALDATSEYIVRLALYKLLENSKQTVLIIAHRLSTIKYADQIAVLDKGSIKECGTYDELMAIENGVFKKLIEKQAIGWREDSF</sequence>
<evidence type="ECO:0000256" key="2">
    <source>
        <dbReference type="ARBA" id="ARBA00022692"/>
    </source>
</evidence>
<dbReference type="InterPro" id="IPR003439">
    <property type="entry name" value="ABC_transporter-like_ATP-bd"/>
</dbReference>
<dbReference type="GO" id="GO:0005524">
    <property type="term" value="F:ATP binding"/>
    <property type="evidence" value="ECO:0007669"/>
    <property type="project" value="UniProtKB-KW"/>
</dbReference>
<proteinExistence type="predicted"/>
<keyword evidence="3" id="KW-0547">Nucleotide-binding</keyword>
<dbReference type="Proteomes" id="UP000038040">
    <property type="component" value="Unplaced"/>
</dbReference>
<keyword evidence="2 7" id="KW-0812">Transmembrane</keyword>
<evidence type="ECO:0000313" key="11">
    <source>
        <dbReference type="WBParaSite" id="DME_0000013101-mRNA-1"/>
    </source>
</evidence>
<feature type="transmembrane region" description="Helical" evidence="7">
    <location>
        <begin position="295"/>
        <end position="316"/>
    </location>
</feature>
<dbReference type="SMART" id="SM00382">
    <property type="entry name" value="AAA"/>
    <property type="match status" value="1"/>
</dbReference>
<dbReference type="InterPro" id="IPR027417">
    <property type="entry name" value="P-loop_NTPase"/>
</dbReference>
<evidence type="ECO:0000259" key="9">
    <source>
        <dbReference type="PROSITE" id="PS50929"/>
    </source>
</evidence>
<feature type="transmembrane region" description="Helical" evidence="7">
    <location>
        <begin position="260"/>
        <end position="283"/>
    </location>
</feature>
<dbReference type="Gene3D" id="1.20.1560.10">
    <property type="entry name" value="ABC transporter type 1, transmembrane domain"/>
    <property type="match status" value="1"/>
</dbReference>
<feature type="domain" description="ABC transporter" evidence="8">
    <location>
        <begin position="351"/>
        <end position="579"/>
    </location>
</feature>
<dbReference type="SUPFAM" id="SSF90123">
    <property type="entry name" value="ABC transporter transmembrane region"/>
    <property type="match status" value="1"/>
</dbReference>
<dbReference type="GO" id="GO:0016887">
    <property type="term" value="F:ATP hydrolysis activity"/>
    <property type="evidence" value="ECO:0007669"/>
    <property type="project" value="InterPro"/>
</dbReference>
<dbReference type="Pfam" id="PF00005">
    <property type="entry name" value="ABC_tran"/>
    <property type="match status" value="1"/>
</dbReference>
<dbReference type="GO" id="GO:0090374">
    <property type="term" value="P:oligopeptide export from mitochondrion"/>
    <property type="evidence" value="ECO:0007669"/>
    <property type="project" value="TreeGrafter"/>
</dbReference>
<dbReference type="Pfam" id="PF00664">
    <property type="entry name" value="ABC_membrane"/>
    <property type="match status" value="1"/>
</dbReference>
<dbReference type="InterPro" id="IPR011527">
    <property type="entry name" value="ABC1_TM_dom"/>
</dbReference>
<dbReference type="WBParaSite" id="DME_0000013101-mRNA-1">
    <property type="protein sequence ID" value="DME_0000013101-mRNA-1"/>
    <property type="gene ID" value="DME_0000013101"/>
</dbReference>
<dbReference type="PROSITE" id="PS00211">
    <property type="entry name" value="ABC_TRANSPORTER_1"/>
    <property type="match status" value="1"/>
</dbReference>
<dbReference type="InterPro" id="IPR039421">
    <property type="entry name" value="Type_1_exporter"/>
</dbReference>
<evidence type="ECO:0000313" key="10">
    <source>
        <dbReference type="Proteomes" id="UP000038040"/>
    </source>
</evidence>
<accession>A0A0N4U0P5</accession>
<evidence type="ECO:0000256" key="5">
    <source>
        <dbReference type="ARBA" id="ARBA00022989"/>
    </source>
</evidence>
<dbReference type="GO" id="GO:0015421">
    <property type="term" value="F:ABC-type oligopeptide transporter activity"/>
    <property type="evidence" value="ECO:0007669"/>
    <property type="project" value="TreeGrafter"/>
</dbReference>
<dbReference type="PANTHER" id="PTHR43394:SF1">
    <property type="entry name" value="ATP-BINDING CASSETTE SUB-FAMILY B MEMBER 10, MITOCHONDRIAL"/>
    <property type="match status" value="1"/>
</dbReference>
<dbReference type="GO" id="GO:0005743">
    <property type="term" value="C:mitochondrial inner membrane"/>
    <property type="evidence" value="ECO:0007669"/>
    <property type="project" value="TreeGrafter"/>
</dbReference>
<evidence type="ECO:0000256" key="1">
    <source>
        <dbReference type="ARBA" id="ARBA00004141"/>
    </source>
</evidence>
<evidence type="ECO:0000259" key="8">
    <source>
        <dbReference type="PROSITE" id="PS50893"/>
    </source>
</evidence>
<dbReference type="PROSITE" id="PS50893">
    <property type="entry name" value="ABC_TRANSPORTER_2"/>
    <property type="match status" value="1"/>
</dbReference>
<evidence type="ECO:0000256" key="6">
    <source>
        <dbReference type="ARBA" id="ARBA00023136"/>
    </source>
</evidence>
<feature type="transmembrane region" description="Helical" evidence="7">
    <location>
        <begin position="77"/>
        <end position="96"/>
    </location>
</feature>
<dbReference type="InterPro" id="IPR003593">
    <property type="entry name" value="AAA+_ATPase"/>
</dbReference>
<evidence type="ECO:0000256" key="7">
    <source>
        <dbReference type="SAM" id="Phobius"/>
    </source>
</evidence>
<reference evidence="11" key="1">
    <citation type="submission" date="2017-02" db="UniProtKB">
        <authorList>
            <consortium name="WormBaseParasite"/>
        </authorList>
    </citation>
    <scope>IDENTIFICATION</scope>
</reference>